<reference evidence="2 3" key="1">
    <citation type="submission" date="2017-03" db="EMBL/GenBank/DDBJ databases">
        <title>WGS assembly of Porphyra umbilicalis.</title>
        <authorList>
            <person name="Brawley S.H."/>
            <person name="Blouin N.A."/>
            <person name="Ficko-Blean E."/>
            <person name="Wheeler G.L."/>
            <person name="Lohr M."/>
            <person name="Goodson H.V."/>
            <person name="Jenkins J.W."/>
            <person name="Blaby-Haas C.E."/>
            <person name="Helliwell K.E."/>
            <person name="Chan C."/>
            <person name="Marriage T."/>
            <person name="Bhattacharya D."/>
            <person name="Klein A.S."/>
            <person name="Badis Y."/>
            <person name="Brodie J."/>
            <person name="Cao Y."/>
            <person name="Collen J."/>
            <person name="Dittami S.M."/>
            <person name="Gachon C.M."/>
            <person name="Green B.R."/>
            <person name="Karpowicz S."/>
            <person name="Kim J.W."/>
            <person name="Kudahl U."/>
            <person name="Lin S."/>
            <person name="Michel G."/>
            <person name="Mittag M."/>
            <person name="Olson B.J."/>
            <person name="Pangilinan J."/>
            <person name="Peng Y."/>
            <person name="Qiu H."/>
            <person name="Shu S."/>
            <person name="Singer J.T."/>
            <person name="Smith A.G."/>
            <person name="Sprecher B.N."/>
            <person name="Wagner V."/>
            <person name="Wang W."/>
            <person name="Wang Z.-Y."/>
            <person name="Yan J."/>
            <person name="Yarish C."/>
            <person name="Zoeuner-Riek S."/>
            <person name="Zhuang Y."/>
            <person name="Zou Y."/>
            <person name="Lindquist E.A."/>
            <person name="Grimwood J."/>
            <person name="Barry K."/>
            <person name="Rokhsar D.S."/>
            <person name="Schmutz J."/>
            <person name="Stiller J.W."/>
            <person name="Grossman A.R."/>
            <person name="Prochnik S.E."/>
        </authorList>
    </citation>
    <scope>NUCLEOTIDE SEQUENCE [LARGE SCALE GENOMIC DNA]</scope>
    <source>
        <strain evidence="2">4086291</strain>
    </source>
</reference>
<feature type="region of interest" description="Disordered" evidence="1">
    <location>
        <begin position="110"/>
        <end position="129"/>
    </location>
</feature>
<evidence type="ECO:0000313" key="2">
    <source>
        <dbReference type="EMBL" id="OSX81075.1"/>
    </source>
</evidence>
<dbReference type="EMBL" id="KV918766">
    <property type="protein sequence ID" value="OSX81075.1"/>
    <property type="molecule type" value="Genomic_DNA"/>
</dbReference>
<feature type="compositionally biased region" description="Gly residues" evidence="1">
    <location>
        <begin position="170"/>
        <end position="181"/>
    </location>
</feature>
<evidence type="ECO:0000256" key="1">
    <source>
        <dbReference type="SAM" id="MobiDB-lite"/>
    </source>
</evidence>
<accession>A0A1X6PJV5</accession>
<keyword evidence="3" id="KW-1185">Reference proteome</keyword>
<dbReference type="InterPro" id="IPR051412">
    <property type="entry name" value="Formin_Homology_Diaphanous_sf"/>
</dbReference>
<evidence type="ECO:0000313" key="3">
    <source>
        <dbReference type="Proteomes" id="UP000218209"/>
    </source>
</evidence>
<organism evidence="2 3">
    <name type="scientific">Porphyra umbilicalis</name>
    <name type="common">Purple laver</name>
    <name type="synonym">Red alga</name>
    <dbReference type="NCBI Taxonomy" id="2786"/>
    <lineage>
        <taxon>Eukaryota</taxon>
        <taxon>Rhodophyta</taxon>
        <taxon>Bangiophyceae</taxon>
        <taxon>Bangiales</taxon>
        <taxon>Bangiaceae</taxon>
        <taxon>Porphyra</taxon>
    </lineage>
</organism>
<gene>
    <name evidence="2" type="ORF">BU14_0027s0101</name>
</gene>
<sequence length="498" mass="49407">MGCGCPVAAYPAATRSVVRDVHAEAARLPRRSRRRAAVAVAGRATTAGLGLQVGAEAASELKALPPPPPPPPPPRALPASLAAVALLRGFGSTWLALVSARGSTAAARAARRCRHPGRGERALPAARPARAASFRPLPAVGPPRTRAAPVDGICRRHGAPPTHGAVCGSAVGGGDGGGGAPPGAPPPRPMCGAARPRRRRPRPRAAAPALAAAAAAAALSLVTCPSLGVAQTGGGGCALPPGAVDFACAVGVTLEPSPNDCSYLVRETIALPAGPARNFTRVLPAPPTLPDVVPVVTFFQRTSRGGGGGGGGGGGAPPFSRDVVVGARKIIAWAVPAGVATEWELRYNVRKGIATDLTAACGGLGFVPLPLAPGETPPPGLPGAPPPPPPTEVVNKVGNGNETFTHVLSWSVPAGTLTADAVTVGAGLINARPSWEVVGAAAAGVALATTSDAVVQVVWAPARLDGAADGLWVAWLQPRETGPVGAPGRCPKAGCAGR</sequence>
<name>A0A1X6PJV5_PORUM</name>
<dbReference type="Proteomes" id="UP000218209">
    <property type="component" value="Unassembled WGS sequence"/>
</dbReference>
<protein>
    <submittedName>
        <fullName evidence="2">Uncharacterized protein</fullName>
    </submittedName>
</protein>
<dbReference type="GO" id="GO:0005884">
    <property type="term" value="C:actin filament"/>
    <property type="evidence" value="ECO:0007669"/>
    <property type="project" value="TreeGrafter"/>
</dbReference>
<dbReference type="PANTHER" id="PTHR45691">
    <property type="entry name" value="PROTEIN DIAPHANOUS"/>
    <property type="match status" value="1"/>
</dbReference>
<dbReference type="PANTHER" id="PTHR45691:SF6">
    <property type="entry name" value="PROTEIN DIAPHANOUS"/>
    <property type="match status" value="1"/>
</dbReference>
<dbReference type="AlphaFoldDB" id="A0A1X6PJV5"/>
<dbReference type="GO" id="GO:0030041">
    <property type="term" value="P:actin filament polymerization"/>
    <property type="evidence" value="ECO:0007669"/>
    <property type="project" value="TreeGrafter"/>
</dbReference>
<proteinExistence type="predicted"/>
<feature type="region of interest" description="Disordered" evidence="1">
    <location>
        <begin position="170"/>
        <end position="207"/>
    </location>
</feature>